<sequence length="178" mass="20093">MDDIQVPPLRAFKDFLGESARFQTPAFNDLMRWNNRVVNNLLYYQTNYFLVTVVMFLIVGCLHPVKMLIGIVAVIAAFMGFIMATENKRQMKNFKQAHPLICVLAILAIGYFIVYVFGGLLVFIWGIALPLAVIFLHASFKLRNIKNKVSYGAKSFGLKRTPMGVLLTALGQEQEARS</sequence>
<feature type="transmembrane region" description="Helical" evidence="5">
    <location>
        <begin position="65"/>
        <end position="85"/>
    </location>
</feature>
<feature type="transmembrane region" description="Helical" evidence="5">
    <location>
        <begin position="97"/>
        <end position="117"/>
    </location>
</feature>
<evidence type="ECO:0000256" key="5">
    <source>
        <dbReference type="RuleBase" id="RU363107"/>
    </source>
</evidence>
<comment type="subcellular location">
    <subcellularLocation>
        <location evidence="1 5">Membrane</location>
        <topology evidence="1 5">Multi-pass membrane protein</topology>
    </subcellularLocation>
</comment>
<dbReference type="GeneID" id="100373159"/>
<gene>
    <name evidence="7" type="primary">LOC100373159</name>
</gene>
<name>A0ABM0GLG2_SACKO</name>
<accession>A0ABM0GLG2</accession>
<feature type="transmembrane region" description="Helical" evidence="5">
    <location>
        <begin position="123"/>
        <end position="140"/>
    </location>
</feature>
<dbReference type="InterPro" id="IPR004895">
    <property type="entry name" value="Prenylated_rab_accept_PRA1"/>
</dbReference>
<protein>
    <recommendedName>
        <fullName evidence="5">PRA1 family protein</fullName>
    </recommendedName>
</protein>
<dbReference type="PANTHER" id="PTHR12859:SF0">
    <property type="entry name" value="PRA1 FAMILY PROTEIN"/>
    <property type="match status" value="1"/>
</dbReference>
<evidence type="ECO:0000313" key="7">
    <source>
        <dbReference type="RefSeq" id="XP_002732529.1"/>
    </source>
</evidence>
<dbReference type="PANTHER" id="PTHR12859">
    <property type="entry name" value="PRA1 PROTEIN"/>
    <property type="match status" value="1"/>
</dbReference>
<keyword evidence="2 5" id="KW-0812">Transmembrane</keyword>
<evidence type="ECO:0000313" key="6">
    <source>
        <dbReference type="Proteomes" id="UP000694865"/>
    </source>
</evidence>
<organism evidence="6 7">
    <name type="scientific">Saccoglossus kowalevskii</name>
    <name type="common">Acorn worm</name>
    <dbReference type="NCBI Taxonomy" id="10224"/>
    <lineage>
        <taxon>Eukaryota</taxon>
        <taxon>Metazoa</taxon>
        <taxon>Hemichordata</taxon>
        <taxon>Enteropneusta</taxon>
        <taxon>Harrimaniidae</taxon>
        <taxon>Saccoglossus</taxon>
    </lineage>
</organism>
<comment type="similarity">
    <text evidence="5">Belongs to the PRA1 family.</text>
</comment>
<dbReference type="Proteomes" id="UP000694865">
    <property type="component" value="Unplaced"/>
</dbReference>
<proteinExistence type="inferred from homology"/>
<keyword evidence="6" id="KW-1185">Reference proteome</keyword>
<dbReference type="RefSeq" id="XP_002732529.1">
    <property type="nucleotide sequence ID" value="XM_002732483.2"/>
</dbReference>
<evidence type="ECO:0000256" key="1">
    <source>
        <dbReference type="ARBA" id="ARBA00004141"/>
    </source>
</evidence>
<reference evidence="7" key="1">
    <citation type="submission" date="2025-08" db="UniProtKB">
        <authorList>
            <consortium name="RefSeq"/>
        </authorList>
    </citation>
    <scope>IDENTIFICATION</scope>
    <source>
        <tissue evidence="7">Testes</tissue>
    </source>
</reference>
<dbReference type="Pfam" id="PF03208">
    <property type="entry name" value="PRA1"/>
    <property type="match status" value="1"/>
</dbReference>
<evidence type="ECO:0000256" key="2">
    <source>
        <dbReference type="ARBA" id="ARBA00022692"/>
    </source>
</evidence>
<evidence type="ECO:0000256" key="3">
    <source>
        <dbReference type="ARBA" id="ARBA00022989"/>
    </source>
</evidence>
<evidence type="ECO:0000256" key="4">
    <source>
        <dbReference type="ARBA" id="ARBA00023136"/>
    </source>
</evidence>
<feature type="transmembrane region" description="Helical" evidence="5">
    <location>
        <begin position="41"/>
        <end position="59"/>
    </location>
</feature>
<keyword evidence="3 5" id="KW-1133">Transmembrane helix</keyword>
<keyword evidence="4 5" id="KW-0472">Membrane</keyword>